<sequence length="212" mass="25495">MKKKRLLLISIFIALCLSFGGFQYYKHQRIHNIFDEIYYEKSDYQNIEFLWRKSVFNNLNDVHITDNDSKDVYKHSVEYTASSLPRNIGKLGYQFYFSNYRAPEVFIFMRIKLPETKNTINVSYTYSVTNKKIERYMWYQDENSVRYYQQSQVEAFLAEHGKTIEGIRKEADDVLRNKVLKDWTSIYSSRFSPKNWGDVTVKDIWRDDLSKN</sequence>
<comment type="caution">
    <text evidence="1">The sequence shown here is derived from an EMBL/GenBank/DDBJ whole genome shotgun (WGS) entry which is preliminary data.</text>
</comment>
<evidence type="ECO:0000313" key="1">
    <source>
        <dbReference type="EMBL" id="ETD13072.1"/>
    </source>
</evidence>
<gene>
    <name evidence="1" type="ORF">HMPREF1195_01206</name>
</gene>
<dbReference type="OrthoDB" id="2221131at2"/>
<evidence type="ECO:0000313" key="2">
    <source>
        <dbReference type="Proteomes" id="UP000018716"/>
    </source>
</evidence>
<dbReference type="AlphaFoldDB" id="V8BE65"/>
<protein>
    <recommendedName>
        <fullName evidence="3">TipC family immunity protein</fullName>
    </recommendedName>
</protein>
<dbReference type="Proteomes" id="UP000018716">
    <property type="component" value="Unassembled WGS sequence"/>
</dbReference>
<dbReference type="InterPro" id="IPR048042">
    <property type="entry name" value="TipC-like"/>
</dbReference>
<dbReference type="RefSeq" id="WP_023919106.1">
    <property type="nucleotide sequence ID" value="NZ_KI669401.1"/>
</dbReference>
<evidence type="ECO:0008006" key="3">
    <source>
        <dbReference type="Google" id="ProtNLM"/>
    </source>
</evidence>
<accession>V8BE65</accession>
<dbReference type="NCBIfam" id="NF033863">
    <property type="entry name" value="immun_TipC_fam"/>
    <property type="match status" value="1"/>
</dbReference>
<keyword evidence="2" id="KW-1185">Reference proteome</keyword>
<reference evidence="1 2" key="1">
    <citation type="submission" date="2013-10" db="EMBL/GenBank/DDBJ databases">
        <title>The Genome Sequence of Streptococcus parasanguinis CC87K.</title>
        <authorList>
            <consortium name="The Broad Institute Genomics Platform"/>
            <person name="Earl A."/>
            <person name="Allen-Vercoe E."/>
            <person name="Daigneault M."/>
            <person name="Young S.K."/>
            <person name="Zeng Q."/>
            <person name="Gargeya S."/>
            <person name="Fitzgerald M."/>
            <person name="Abouelleil A."/>
            <person name="Alvarado L."/>
            <person name="Chapman S.B."/>
            <person name="Gainer-Dewar J."/>
            <person name="Goldberg J."/>
            <person name="Griggs A."/>
            <person name="Gujja S."/>
            <person name="Hansen M."/>
            <person name="Howarth C."/>
            <person name="Imamovic A."/>
            <person name="Ireland A."/>
            <person name="Larimer J."/>
            <person name="McCowan C."/>
            <person name="Murphy C."/>
            <person name="Pearson M."/>
            <person name="Poon T.W."/>
            <person name="Priest M."/>
            <person name="Roberts A."/>
            <person name="Saif S."/>
            <person name="Shea T."/>
            <person name="Sykes S."/>
            <person name="Wortman J."/>
            <person name="Nusbaum C."/>
            <person name="Birren B."/>
        </authorList>
    </citation>
    <scope>NUCLEOTIDE SEQUENCE [LARGE SCALE GENOMIC DNA]</scope>
    <source>
        <strain evidence="1 2">CC87K</strain>
    </source>
</reference>
<organism evidence="1 2">
    <name type="scientific">Streptococcus parasanguinis CC87K</name>
    <dbReference type="NCBI Taxonomy" id="1073372"/>
    <lineage>
        <taxon>Bacteria</taxon>
        <taxon>Bacillati</taxon>
        <taxon>Bacillota</taxon>
        <taxon>Bacilli</taxon>
        <taxon>Lactobacillales</taxon>
        <taxon>Streptococcaceae</taxon>
        <taxon>Streptococcus</taxon>
    </lineage>
</organism>
<dbReference type="EMBL" id="AZJD01000004">
    <property type="protein sequence ID" value="ETD13072.1"/>
    <property type="molecule type" value="Genomic_DNA"/>
</dbReference>
<proteinExistence type="predicted"/>
<dbReference type="HOGENOM" id="CLU_117212_0_0_9"/>
<name>V8BE65_STRPA</name>
<dbReference type="PATRIC" id="fig|1073372.3.peg.1245"/>